<accession>Q94BW1</accession>
<feature type="region of interest" description="Disordered" evidence="1">
    <location>
        <begin position="29"/>
        <end position="90"/>
    </location>
</feature>
<reference evidence="3" key="2">
    <citation type="submission" date="2002-02" db="EMBL/GenBank/DDBJ databases">
        <title>Arabidopsis ORF clones.</title>
        <authorList>
            <person name="Cheuk R."/>
            <person name="Chen H."/>
            <person name="Kim C.J."/>
            <person name="Meyers M.C."/>
            <person name="Banh J."/>
            <person name="Bowser L."/>
            <person name="Carninci P."/>
            <person name="Chang E."/>
            <person name="Dale J.M."/>
            <person name="Goldsmith A.D."/>
            <person name="Hayashizaki Y."/>
            <person name="Ishida J."/>
            <person name="Jones T."/>
            <person name="Kamiya A."/>
            <person name="Karlin-Neumann G."/>
            <person name="Kawai J."/>
            <person name="Lam B."/>
            <person name="Lee J.M."/>
            <person name="Lin J."/>
            <person name="Miranda M."/>
            <person name="Narusaka M."/>
            <person name="Nguyen M."/>
            <person name="Onodera C.S."/>
            <person name="Palm C.J."/>
            <person name="Quach H.L."/>
            <person name="Sakurai T."/>
            <person name="Satou M."/>
            <person name="Seki M."/>
            <person name="Southwick A."/>
            <person name="Tang C.C."/>
            <person name="Toriumi M."/>
            <person name="Wu H.C."/>
            <person name="Yamada K."/>
            <person name="Yamamura Y."/>
            <person name="Yu G."/>
            <person name="Yu S."/>
            <person name="Shinozaki K."/>
            <person name="Davis R.W."/>
            <person name="Theologis A."/>
            <person name="Ecker J.R."/>
        </authorList>
    </citation>
    <scope>NUCLEOTIDE SEQUENCE</scope>
</reference>
<dbReference type="AlphaFoldDB" id="Q94BW1"/>
<evidence type="ECO:0000313" key="3">
    <source>
        <dbReference type="EMBL" id="AAL87395.1"/>
    </source>
</evidence>
<evidence type="ECO:0000313" key="2">
    <source>
        <dbReference type="EMBL" id="AAK63946.1"/>
    </source>
</evidence>
<dbReference type="EMBL" id="AY039842">
    <property type="protein sequence ID" value="AAK63946.1"/>
    <property type="molecule type" value="mRNA"/>
</dbReference>
<sequence>MMLSDALPPKSQRAKAVPFLVEEGLKVKEAREKMVSGTRTNQNQKKTTTTTTETNQGRQQHQHTQQDQQAEGPQTEELPLEMVQSTTKLP</sequence>
<protein>
    <submittedName>
        <fullName evidence="2">AT5g22450/MWD9_25</fullName>
    </submittedName>
</protein>
<reference evidence="2" key="1">
    <citation type="submission" date="2001-06" db="EMBL/GenBank/DDBJ databases">
        <title>Arabidopsis cDNA clones.</title>
        <authorList>
            <person name="Cheuk R."/>
            <person name="Chen H."/>
            <person name="Kim C.J."/>
            <person name="Koesema E."/>
            <person name="Meyers M.C."/>
            <person name="Banh J."/>
            <person name="Bowser L."/>
            <person name="Carninci P."/>
            <person name="Dale J.M."/>
            <person name="Gibson H.A."/>
            <person name="Goldsmith A.D."/>
            <person name="Hayashizaki Y."/>
            <person name="Ishida J."/>
            <person name="Jiang P.X."/>
            <person name="Jones T."/>
            <person name="Kamiya A."/>
            <person name="Karlin-Neumann G."/>
            <person name="Kawai J."/>
            <person name="Lam B."/>
            <person name="Lee J.M."/>
            <person name="Lin J."/>
            <person name="Liu S.X."/>
            <person name="Miranda M."/>
            <person name="Narusaka M."/>
            <person name="Nguyen M."/>
            <person name="Onodera C.S."/>
            <person name="Palm C.J."/>
            <person name="Pham P.K."/>
            <person name="Quach H.L."/>
            <person name="Sakurai T."/>
            <person name="Satou M."/>
            <person name="Seki M."/>
            <person name="Southwick A."/>
            <person name="Tang C.C."/>
            <person name="Toriumi M."/>
            <person name="Yamada K."/>
            <person name="Yu G."/>
            <person name="Yu S."/>
            <person name="Shinozaki K."/>
            <person name="Davis R.W."/>
            <person name="Theologis A."/>
            <person name="Ecker J.R."/>
        </authorList>
    </citation>
    <scope>NUCLEOTIDE SEQUENCE</scope>
</reference>
<dbReference type="EMBL" id="AY081742">
    <property type="protein sequence ID" value="AAL87395.1"/>
    <property type="molecule type" value="mRNA"/>
</dbReference>
<proteinExistence type="evidence at transcript level"/>
<organism evidence="2">
    <name type="scientific">Arabidopsis thaliana</name>
    <name type="common">Mouse-ear cress</name>
    <dbReference type="NCBI Taxonomy" id="3702"/>
    <lineage>
        <taxon>Eukaryota</taxon>
        <taxon>Viridiplantae</taxon>
        <taxon>Streptophyta</taxon>
        <taxon>Embryophyta</taxon>
        <taxon>Tracheophyta</taxon>
        <taxon>Spermatophyta</taxon>
        <taxon>Magnoliopsida</taxon>
        <taxon>eudicotyledons</taxon>
        <taxon>Gunneridae</taxon>
        <taxon>Pentapetalae</taxon>
        <taxon>rosids</taxon>
        <taxon>malvids</taxon>
        <taxon>Brassicales</taxon>
        <taxon>Brassicaceae</taxon>
        <taxon>Camelineae</taxon>
        <taxon>Arabidopsis</taxon>
    </lineage>
</organism>
<evidence type="ECO:0000256" key="1">
    <source>
        <dbReference type="SAM" id="MobiDB-lite"/>
    </source>
</evidence>
<feature type="compositionally biased region" description="Low complexity" evidence="1">
    <location>
        <begin position="37"/>
        <end position="69"/>
    </location>
</feature>
<name>Q94BW1_ARATH</name>